<comment type="subcellular location">
    <subcellularLocation>
        <location evidence="1">Secreted</location>
    </subcellularLocation>
</comment>
<dbReference type="Pfam" id="PF14670">
    <property type="entry name" value="FXa_inhibition"/>
    <property type="match status" value="1"/>
</dbReference>
<keyword evidence="12" id="KW-1185">Reference proteome</keyword>
<dbReference type="Proteomes" id="UP001329430">
    <property type="component" value="Chromosome 6"/>
</dbReference>
<dbReference type="EMBL" id="JAVRBK010000006">
    <property type="protein sequence ID" value="KAK5642816.1"/>
    <property type="molecule type" value="Genomic_DNA"/>
</dbReference>
<dbReference type="PROSITE" id="PS01187">
    <property type="entry name" value="EGF_CA"/>
    <property type="match status" value="1"/>
</dbReference>
<dbReference type="SMART" id="SM00181">
    <property type="entry name" value="EGF"/>
    <property type="match status" value="4"/>
</dbReference>
<dbReference type="PANTHER" id="PTHR47333:SF4">
    <property type="entry name" value="EGF-LIKE DOMAIN-CONTAINING PROTEIN"/>
    <property type="match status" value="1"/>
</dbReference>
<dbReference type="InterPro" id="IPR000742">
    <property type="entry name" value="EGF"/>
</dbReference>
<dbReference type="Gene3D" id="2.10.70.10">
    <property type="entry name" value="Complement Module, domain 1"/>
    <property type="match status" value="1"/>
</dbReference>
<evidence type="ECO:0000256" key="1">
    <source>
        <dbReference type="ARBA" id="ARBA00004613"/>
    </source>
</evidence>
<evidence type="ECO:0000259" key="10">
    <source>
        <dbReference type="PROSITE" id="PS50923"/>
    </source>
</evidence>
<dbReference type="CDD" id="cd00033">
    <property type="entry name" value="CCP"/>
    <property type="match status" value="1"/>
</dbReference>
<dbReference type="InterPro" id="IPR049883">
    <property type="entry name" value="NOTCH1_EGF-like"/>
</dbReference>
<reference evidence="11 12" key="1">
    <citation type="journal article" date="2024" name="Insects">
        <title>An Improved Chromosome-Level Genome Assembly of the Firefly Pyrocoelia pectoralis.</title>
        <authorList>
            <person name="Fu X."/>
            <person name="Meyer-Rochow V.B."/>
            <person name="Ballantyne L."/>
            <person name="Zhu X."/>
        </authorList>
    </citation>
    <scope>NUCLEOTIDE SEQUENCE [LARGE SCALE GENOMIC DNA]</scope>
    <source>
        <strain evidence="11">XCY_ONT2</strain>
    </source>
</reference>
<evidence type="ECO:0000256" key="4">
    <source>
        <dbReference type="ARBA" id="ARBA00022729"/>
    </source>
</evidence>
<name>A0AAN7ZLK1_9COLE</name>
<protein>
    <recommendedName>
        <fullName evidence="10">Sushi domain-containing protein</fullName>
    </recommendedName>
</protein>
<dbReference type="SMART" id="SM00179">
    <property type="entry name" value="EGF_CA"/>
    <property type="match status" value="3"/>
</dbReference>
<dbReference type="Pfam" id="PF07645">
    <property type="entry name" value="EGF_CA"/>
    <property type="match status" value="3"/>
</dbReference>
<gene>
    <name evidence="11" type="ORF">RI129_008983</name>
</gene>
<comment type="caution">
    <text evidence="11">The sequence shown here is derived from an EMBL/GenBank/DDBJ whole genome shotgun (WGS) entry which is preliminary data.</text>
</comment>
<dbReference type="InterPro" id="IPR035976">
    <property type="entry name" value="Sushi/SCR/CCP_sf"/>
</dbReference>
<feature type="chain" id="PRO_5042853682" description="Sushi domain-containing protein" evidence="9">
    <location>
        <begin position="20"/>
        <end position="516"/>
    </location>
</feature>
<keyword evidence="6" id="KW-1015">Disulfide bond</keyword>
<feature type="domain" description="Sushi" evidence="10">
    <location>
        <begin position="355"/>
        <end position="407"/>
    </location>
</feature>
<dbReference type="SMART" id="SM00032">
    <property type="entry name" value="CCP"/>
    <property type="match status" value="1"/>
</dbReference>
<evidence type="ECO:0000256" key="5">
    <source>
        <dbReference type="ARBA" id="ARBA00022737"/>
    </source>
</evidence>
<evidence type="ECO:0000256" key="2">
    <source>
        <dbReference type="ARBA" id="ARBA00022525"/>
    </source>
</evidence>
<keyword evidence="4 9" id="KW-0732">Signal</keyword>
<dbReference type="GO" id="GO:0005576">
    <property type="term" value="C:extracellular region"/>
    <property type="evidence" value="ECO:0007669"/>
    <property type="project" value="UniProtKB-SubCell"/>
</dbReference>
<evidence type="ECO:0000256" key="6">
    <source>
        <dbReference type="ARBA" id="ARBA00023157"/>
    </source>
</evidence>
<dbReference type="InterPro" id="IPR018097">
    <property type="entry name" value="EGF_Ca-bd_CS"/>
</dbReference>
<evidence type="ECO:0000256" key="8">
    <source>
        <dbReference type="PROSITE-ProRule" id="PRU00302"/>
    </source>
</evidence>
<dbReference type="CDD" id="cd00054">
    <property type="entry name" value="EGF_CA"/>
    <property type="match status" value="1"/>
</dbReference>
<dbReference type="InterPro" id="IPR000436">
    <property type="entry name" value="Sushi_SCR_CCP_dom"/>
</dbReference>
<keyword evidence="5" id="KW-0677">Repeat</keyword>
<dbReference type="PROSITE" id="PS50923">
    <property type="entry name" value="SUSHI"/>
    <property type="match status" value="1"/>
</dbReference>
<keyword evidence="8" id="KW-0768">Sushi</keyword>
<feature type="signal peptide" evidence="9">
    <location>
        <begin position="1"/>
        <end position="19"/>
    </location>
</feature>
<dbReference type="AlphaFoldDB" id="A0AAN7ZLK1"/>
<dbReference type="SUPFAM" id="SSF57184">
    <property type="entry name" value="Growth factor receptor domain"/>
    <property type="match status" value="1"/>
</dbReference>
<organism evidence="11 12">
    <name type="scientific">Pyrocoelia pectoralis</name>
    <dbReference type="NCBI Taxonomy" id="417401"/>
    <lineage>
        <taxon>Eukaryota</taxon>
        <taxon>Metazoa</taxon>
        <taxon>Ecdysozoa</taxon>
        <taxon>Arthropoda</taxon>
        <taxon>Hexapoda</taxon>
        <taxon>Insecta</taxon>
        <taxon>Pterygota</taxon>
        <taxon>Neoptera</taxon>
        <taxon>Endopterygota</taxon>
        <taxon>Coleoptera</taxon>
        <taxon>Polyphaga</taxon>
        <taxon>Elateriformia</taxon>
        <taxon>Elateroidea</taxon>
        <taxon>Lampyridae</taxon>
        <taxon>Lampyrinae</taxon>
        <taxon>Pyrocoelia</taxon>
    </lineage>
</organism>
<dbReference type="FunFam" id="2.10.25.10:FF:000010">
    <property type="entry name" value="Pro-epidermal growth factor"/>
    <property type="match status" value="1"/>
</dbReference>
<dbReference type="Gene3D" id="2.10.25.10">
    <property type="entry name" value="Laminin"/>
    <property type="match status" value="4"/>
</dbReference>
<accession>A0AAN7ZLK1</accession>
<evidence type="ECO:0000313" key="11">
    <source>
        <dbReference type="EMBL" id="KAK5642816.1"/>
    </source>
</evidence>
<dbReference type="SUPFAM" id="SSF57535">
    <property type="entry name" value="Complement control module/SCR domain"/>
    <property type="match status" value="1"/>
</dbReference>
<proteinExistence type="predicted"/>
<dbReference type="InterPro" id="IPR009030">
    <property type="entry name" value="Growth_fac_rcpt_cys_sf"/>
</dbReference>
<dbReference type="InterPro" id="IPR000152">
    <property type="entry name" value="EGF-type_Asp/Asn_hydroxyl_site"/>
</dbReference>
<evidence type="ECO:0000313" key="12">
    <source>
        <dbReference type="Proteomes" id="UP001329430"/>
    </source>
</evidence>
<dbReference type="SUPFAM" id="SSF57196">
    <property type="entry name" value="EGF/Laminin"/>
    <property type="match status" value="2"/>
</dbReference>
<evidence type="ECO:0000256" key="9">
    <source>
        <dbReference type="SAM" id="SignalP"/>
    </source>
</evidence>
<sequence>MNVFYLLILLTLCYEESNGVESSQPEVLHETHTKVRFVQNKNQNATHHPYWPITERIKRKGENYNNQNATKLVKIRRRKKNRIGTTPRSLNITEIIGYLNENNDDNVKVLNPVVSGHFNDLGHSILRQNDGRNSTVDNVIGNLKDLHKTVERFECDVDNGGCSQFCSETSQRRCGCFAGFLLGSDNKSCLDINECTSGRSKCSHLCINTHGSYRCACPRGLRLDDDQLSCVDVNECLLRNGHGPCQDICVNSVGSYKCSCSLPGTRLSFNRHSCEDINECAERISGCSHGCINVIGGAFCTCPRRMELGSDHKTCVRAETENSLLDNMEQNDAPVVIERDANLCPPLVPPKPGFFYCPQKKSGYSNNREDSLCQLVCPSGYKTLGDYKVMCNSDGSWTGSKTGKCLAILERNFNPMKNYIDFIWDYPKPKIICSASRMLYVKKEQRLAYVSFSIPKTNVDWSNVVSYPPEVKKNLDAYLPQGHHWVVFKATHPETKLTAKCIISIIVKREPEEENE</sequence>
<comment type="caution">
    <text evidence="8">Lacks conserved residue(s) required for the propagation of feature annotation.</text>
</comment>
<evidence type="ECO:0000256" key="3">
    <source>
        <dbReference type="ARBA" id="ARBA00022536"/>
    </source>
</evidence>
<keyword evidence="3" id="KW-0245">EGF-like domain</keyword>
<keyword evidence="2" id="KW-0964">Secreted</keyword>
<dbReference type="PROSITE" id="PS00010">
    <property type="entry name" value="ASX_HYDROXYL"/>
    <property type="match status" value="1"/>
</dbReference>
<dbReference type="PANTHER" id="PTHR47333">
    <property type="entry name" value="VON WILLEBRAND FACTOR C AND EGF DOMAIN-CONTAINING PROTEIN"/>
    <property type="match status" value="1"/>
</dbReference>
<keyword evidence="7" id="KW-0325">Glycoprotein</keyword>
<dbReference type="GO" id="GO:0005509">
    <property type="term" value="F:calcium ion binding"/>
    <property type="evidence" value="ECO:0007669"/>
    <property type="project" value="InterPro"/>
</dbReference>
<evidence type="ECO:0000256" key="7">
    <source>
        <dbReference type="ARBA" id="ARBA00023180"/>
    </source>
</evidence>
<dbReference type="InterPro" id="IPR001881">
    <property type="entry name" value="EGF-like_Ca-bd_dom"/>
</dbReference>
<dbReference type="InterPro" id="IPR052080">
    <property type="entry name" value="vWF_C/EGF_Fibrillin"/>
</dbReference>